<organism evidence="1 2">
    <name type="scientific">Geomicrobium sediminis</name>
    <dbReference type="NCBI Taxonomy" id="1347788"/>
    <lineage>
        <taxon>Bacteria</taxon>
        <taxon>Bacillati</taxon>
        <taxon>Bacillota</taxon>
        <taxon>Bacilli</taxon>
        <taxon>Bacillales</taxon>
        <taxon>Geomicrobium</taxon>
    </lineage>
</organism>
<evidence type="ECO:0000313" key="2">
    <source>
        <dbReference type="Proteomes" id="UP000741863"/>
    </source>
</evidence>
<dbReference type="Proteomes" id="UP000741863">
    <property type="component" value="Unassembled WGS sequence"/>
</dbReference>
<reference evidence="1 2" key="1">
    <citation type="submission" date="2021-01" db="EMBL/GenBank/DDBJ databases">
        <title>Genomic Encyclopedia of Type Strains, Phase IV (KMG-IV): sequencing the most valuable type-strain genomes for metagenomic binning, comparative biology and taxonomic classification.</title>
        <authorList>
            <person name="Goeker M."/>
        </authorList>
    </citation>
    <scope>NUCLEOTIDE SEQUENCE [LARGE SCALE GENOMIC DNA]</scope>
    <source>
        <strain evidence="1 2">DSM 25540</strain>
    </source>
</reference>
<comment type="caution">
    <text evidence="1">The sequence shown here is derived from an EMBL/GenBank/DDBJ whole genome shotgun (WGS) entry which is preliminary data.</text>
</comment>
<sequence>MKIALLMVVSMLSVVIASHVEPSSEEVIQEADEKDDEGTL</sequence>
<gene>
    <name evidence="1" type="ORF">JOD17_001508</name>
</gene>
<proteinExistence type="predicted"/>
<protein>
    <submittedName>
        <fullName evidence="1">Uncharacterized protein</fullName>
    </submittedName>
</protein>
<name>A0ABS2PAJ7_9BACL</name>
<evidence type="ECO:0000313" key="1">
    <source>
        <dbReference type="EMBL" id="MBM7632415.1"/>
    </source>
</evidence>
<dbReference type="RefSeq" id="WP_275581705.1">
    <property type="nucleotide sequence ID" value="NZ_JAFBEC010000003.1"/>
</dbReference>
<keyword evidence="2" id="KW-1185">Reference proteome</keyword>
<accession>A0ABS2PAJ7</accession>
<dbReference type="EMBL" id="JAFBEC010000003">
    <property type="protein sequence ID" value="MBM7632415.1"/>
    <property type="molecule type" value="Genomic_DNA"/>
</dbReference>